<sequence length="371" mass="40982">MDNDETVWAEYRRIYSAAARMYWLQKAEVGRGPEWSQERRDSWLELSRILHEHAAPGVERTGPSDPTRHLISQRAYDDRPIPLADAARAWQERLDNSPVIKYPRLDPDPYSTGEDAHNAVRFEPGSCVLLPSSWLSSAALSVAALNWRLAPGRPPVVIGTEAAGLSQTFHDLANQVRDAVPGSAPLPHPATASWISAGTTPHIGSTEPTVLDELCWTAHDAAEHTPTKEQATEAGDHSISTEAIEAAQIVRTLLAGSRGEPWRERETGIDPSRSLLVSADHTFEQWDARLRRRALNCEPLPFVPSQPEVTAPPAEGPRMKAMATDTALVVAELLDEHAARLHPGRSTEMIGFDSYPFTHFIDIFSDHLFAL</sequence>
<dbReference type="Proteomes" id="UP000654947">
    <property type="component" value="Unassembled WGS sequence"/>
</dbReference>
<reference evidence="1 2" key="1">
    <citation type="journal article" date="2014" name="Int. J. Syst. Evol. Microbiol.">
        <title>Complete genome sequence of Corynebacterium casei LMG S-19264T (=DSM 44701T), isolated from a smear-ripened cheese.</title>
        <authorList>
            <consortium name="US DOE Joint Genome Institute (JGI-PGF)"/>
            <person name="Walter F."/>
            <person name="Albersmeier A."/>
            <person name="Kalinowski J."/>
            <person name="Ruckert C."/>
        </authorList>
    </citation>
    <scope>NUCLEOTIDE SEQUENCE [LARGE SCALE GENOMIC DNA]</scope>
    <source>
        <strain evidence="1 2">KCTC 19473</strain>
    </source>
</reference>
<accession>A0A918XGR1</accession>
<evidence type="ECO:0000313" key="2">
    <source>
        <dbReference type="Proteomes" id="UP000654947"/>
    </source>
</evidence>
<proteinExistence type="predicted"/>
<gene>
    <name evidence="1" type="ORF">GCM10007147_33860</name>
</gene>
<keyword evidence="2" id="KW-1185">Reference proteome</keyword>
<organism evidence="1 2">
    <name type="scientific">Nocardiopsis kunsanensis</name>
    <dbReference type="NCBI Taxonomy" id="141693"/>
    <lineage>
        <taxon>Bacteria</taxon>
        <taxon>Bacillati</taxon>
        <taxon>Actinomycetota</taxon>
        <taxon>Actinomycetes</taxon>
        <taxon>Streptosporangiales</taxon>
        <taxon>Nocardiopsidaceae</taxon>
        <taxon>Nocardiopsis</taxon>
    </lineage>
</organism>
<name>A0A918XGR1_9ACTN</name>
<dbReference type="AlphaFoldDB" id="A0A918XGR1"/>
<dbReference type="EMBL" id="BMXL01000020">
    <property type="protein sequence ID" value="GHD31210.1"/>
    <property type="molecule type" value="Genomic_DNA"/>
</dbReference>
<evidence type="ECO:0000313" key="1">
    <source>
        <dbReference type="EMBL" id="GHD31210.1"/>
    </source>
</evidence>
<dbReference type="RefSeq" id="WP_017574554.1">
    <property type="nucleotide sequence ID" value="NZ_BMXL01000020.1"/>
</dbReference>
<comment type="caution">
    <text evidence="1">The sequence shown here is derived from an EMBL/GenBank/DDBJ whole genome shotgun (WGS) entry which is preliminary data.</text>
</comment>
<protein>
    <submittedName>
        <fullName evidence="1">Uncharacterized protein</fullName>
    </submittedName>
</protein>